<name>A0A7D5VB14_9NEIS</name>
<proteinExistence type="predicted"/>
<protein>
    <submittedName>
        <fullName evidence="2">DUF3592 domain-containing protein</fullName>
    </submittedName>
</protein>
<dbReference type="EMBL" id="CP058952">
    <property type="protein sequence ID" value="QLI82436.1"/>
    <property type="molecule type" value="Genomic_DNA"/>
</dbReference>
<accession>A0A7D5VB14</accession>
<keyword evidence="1" id="KW-1133">Transmembrane helix</keyword>
<sequence length="164" mass="18084">MRAKNSTAGRIARIGQAYQRIVMYLQLGVGILLLVVAYHTGFERSALLMAGQSTAGQIVRYVAVAPVRSSEAPWFKAVVQFRVADQLIEFTDWNSREYAGGVPSSVDILYDPQQPQHAMVQRGNLLDWMPWAPMGALGAFLLLVGIATYLRRSIAVENDEGMAL</sequence>
<evidence type="ECO:0000313" key="3">
    <source>
        <dbReference type="Proteomes" id="UP000510822"/>
    </source>
</evidence>
<reference evidence="2 3" key="1">
    <citation type="journal article" date="2016" name="Int. J. Syst. Evol. Microbiol.">
        <title>Chitinibacter fontanus sp. nov., isolated from a spring.</title>
        <authorList>
            <person name="Sheu S.Y."/>
            <person name="Li Y.S."/>
            <person name="Young C.C."/>
            <person name="Chen W.M."/>
        </authorList>
    </citation>
    <scope>NUCLEOTIDE SEQUENCE [LARGE SCALE GENOMIC DNA]</scope>
    <source>
        <strain evidence="2 3">STM-7</strain>
    </source>
</reference>
<feature type="transmembrane region" description="Helical" evidence="1">
    <location>
        <begin position="21"/>
        <end position="39"/>
    </location>
</feature>
<evidence type="ECO:0000313" key="2">
    <source>
        <dbReference type="EMBL" id="QLI82436.1"/>
    </source>
</evidence>
<feature type="transmembrane region" description="Helical" evidence="1">
    <location>
        <begin position="128"/>
        <end position="150"/>
    </location>
</feature>
<dbReference type="KEGG" id="cfon:HZU75_13375"/>
<organism evidence="2 3">
    <name type="scientific">Chitinibacter fontanus</name>
    <dbReference type="NCBI Taxonomy" id="1737446"/>
    <lineage>
        <taxon>Bacteria</taxon>
        <taxon>Pseudomonadati</taxon>
        <taxon>Pseudomonadota</taxon>
        <taxon>Betaproteobacteria</taxon>
        <taxon>Neisseriales</taxon>
        <taxon>Chitinibacteraceae</taxon>
        <taxon>Chitinibacter</taxon>
    </lineage>
</organism>
<gene>
    <name evidence="2" type="ORF">HZU75_13375</name>
</gene>
<dbReference type="RefSeq" id="WP_180306516.1">
    <property type="nucleotide sequence ID" value="NZ_CP058952.1"/>
</dbReference>
<keyword evidence="1" id="KW-0812">Transmembrane</keyword>
<evidence type="ECO:0000256" key="1">
    <source>
        <dbReference type="SAM" id="Phobius"/>
    </source>
</evidence>
<dbReference type="Proteomes" id="UP000510822">
    <property type="component" value="Chromosome"/>
</dbReference>
<keyword evidence="3" id="KW-1185">Reference proteome</keyword>
<keyword evidence="1" id="KW-0472">Membrane</keyword>
<dbReference type="AlphaFoldDB" id="A0A7D5VB14"/>